<dbReference type="RefSeq" id="WP_241552485.1">
    <property type="nucleotide sequence ID" value="NZ_JANCNS010000003.1"/>
</dbReference>
<protein>
    <submittedName>
        <fullName evidence="2">Phospholipase D-like domain-containing protein</fullName>
    </submittedName>
</protein>
<organism evidence="2 3">
    <name type="scientific">Christiangramia oceanisediminis</name>
    <dbReference type="NCBI Taxonomy" id="2920386"/>
    <lineage>
        <taxon>Bacteria</taxon>
        <taxon>Pseudomonadati</taxon>
        <taxon>Bacteroidota</taxon>
        <taxon>Flavobacteriia</taxon>
        <taxon>Flavobacteriales</taxon>
        <taxon>Flavobacteriaceae</taxon>
        <taxon>Christiangramia</taxon>
    </lineage>
</organism>
<dbReference type="SUPFAM" id="SSF56024">
    <property type="entry name" value="Phospholipase D/nuclease"/>
    <property type="match status" value="1"/>
</dbReference>
<evidence type="ECO:0000313" key="2">
    <source>
        <dbReference type="EMBL" id="MCP9200814.1"/>
    </source>
</evidence>
<feature type="domain" description="Phospholipase D-like" evidence="1">
    <location>
        <begin position="14"/>
        <end position="131"/>
    </location>
</feature>
<accession>A0A9X2RB14</accession>
<sequence length="403" mass="47370">MAKYLDTSQISSELMQLLKEAKEKIILVTYSLQVNNQIQERLKTKSKVGSISEITIIYGNTKLKEQELKWMEEIEELKVYQKKNLHAKCYINENKAIISSMNLYDYSQTSNIEMGFLIERDKDKEAYEMMMEDIYDLKINGDKKKLNELEEKEIPIDKNDIDPIKNQEKNNIELTYVQQVQKFLLEEFRKDLSHQFRQKSETILSDNDILNIITSSNISESSLVNILRNRKKADQLSSQIISIMEYSHNFTIGEILDTQYQNDQFSYDQIQMKTLSENLTRWYDTKQELPQKGEIVAVSLNKNWFNDYIILEESNTGIEDTTRTILDYSNSVYRSTKELSEITSLSSREINSILMENKLMEKEGNDWYATKKGNKYGAMQKEGRYGKFILWPEEIIELFSLTT</sequence>
<comment type="caution">
    <text evidence="2">The sequence shown here is derived from an EMBL/GenBank/DDBJ whole genome shotgun (WGS) entry which is preliminary data.</text>
</comment>
<dbReference type="Gene3D" id="3.30.870.10">
    <property type="entry name" value="Endonuclease Chain A"/>
    <property type="match status" value="1"/>
</dbReference>
<name>A0A9X2RB14_9FLAO</name>
<evidence type="ECO:0000313" key="3">
    <source>
        <dbReference type="Proteomes" id="UP001155280"/>
    </source>
</evidence>
<gene>
    <name evidence="2" type="ORF">MKO06_12915</name>
</gene>
<dbReference type="EMBL" id="JANCNS010000003">
    <property type="protein sequence ID" value="MCP9200814.1"/>
    <property type="molecule type" value="Genomic_DNA"/>
</dbReference>
<dbReference type="Pfam" id="PF13091">
    <property type="entry name" value="PLDc_2"/>
    <property type="match status" value="1"/>
</dbReference>
<reference evidence="2" key="1">
    <citation type="submission" date="2022-07" db="EMBL/GenBank/DDBJ databases">
        <title>Gramela sediminis sp. nov., isolated from deep-sea sediment of the Indian Ocean.</title>
        <authorList>
            <person name="Shi H."/>
        </authorList>
    </citation>
    <scope>NUCLEOTIDE SEQUENCE</scope>
    <source>
        <strain evidence="2">GC03-9</strain>
    </source>
</reference>
<dbReference type="InterPro" id="IPR025202">
    <property type="entry name" value="PLD-like_dom"/>
</dbReference>
<dbReference type="Proteomes" id="UP001155280">
    <property type="component" value="Unassembled WGS sequence"/>
</dbReference>
<proteinExistence type="predicted"/>
<dbReference type="AlphaFoldDB" id="A0A9X2RB14"/>
<keyword evidence="3" id="KW-1185">Reference proteome</keyword>
<evidence type="ECO:0000259" key="1">
    <source>
        <dbReference type="Pfam" id="PF13091"/>
    </source>
</evidence>